<feature type="coiled-coil region" evidence="1">
    <location>
        <begin position="192"/>
        <end position="265"/>
    </location>
</feature>
<dbReference type="InterPro" id="IPR016047">
    <property type="entry name" value="M23ase_b-sheet_dom"/>
</dbReference>
<evidence type="ECO:0000256" key="2">
    <source>
        <dbReference type="SAM" id="Phobius"/>
    </source>
</evidence>
<dbReference type="AlphaFoldDB" id="A0A2H0VBK7"/>
<dbReference type="Gene3D" id="6.10.250.3150">
    <property type="match status" value="1"/>
</dbReference>
<accession>A0A2H0VBK7</accession>
<keyword evidence="1" id="KW-0175">Coiled coil</keyword>
<sequence>MYRFKNYKIISVKILKIITLVVVLGGLMIGGNFVFSQSVSSDYEINQLNLKIQEQKKQLQDLQSQQQQYEAQIAAKRKDKVSLSNQLSILDDRLAQAQLDIDAANLEINKTNLELQKIQIDSDNLDKSIETRKQHIANLLSSMYEQDQVSTLEVLLLNNSLTEFLNQAKYLSDTNNEITGSVGRLRLDKDKLDQNKIDLDQKNKDLNGLKDKLQQKKDDLSYDQANKSNLLLTTKSSEERYQSLLQQAKREQQQAETDIANTARILSQKMSQKDKNFLDNGNNTIAWPVPQNVITTAFHDSGYPYRNIIGEHPAIDIRAKQGTTVTAAADGYVAKVKFDGSTRYSYIMLIHGDGLSTVYGHVSAVYILADQYVTQGQAIGRSGGMPGGIGSGPFTTGPHLHFEVRLNGLPVNPELYLP</sequence>
<dbReference type="SUPFAM" id="SSF51261">
    <property type="entry name" value="Duplicated hybrid motif"/>
    <property type="match status" value="1"/>
</dbReference>
<keyword evidence="2" id="KW-0812">Transmembrane</keyword>
<evidence type="ECO:0000256" key="1">
    <source>
        <dbReference type="SAM" id="Coils"/>
    </source>
</evidence>
<feature type="domain" description="M23ase beta-sheet core" evidence="3">
    <location>
        <begin position="311"/>
        <end position="413"/>
    </location>
</feature>
<dbReference type="GO" id="GO:0004222">
    <property type="term" value="F:metalloendopeptidase activity"/>
    <property type="evidence" value="ECO:0007669"/>
    <property type="project" value="TreeGrafter"/>
</dbReference>
<evidence type="ECO:0000313" key="5">
    <source>
        <dbReference type="Proteomes" id="UP000229972"/>
    </source>
</evidence>
<dbReference type="Pfam" id="PF01551">
    <property type="entry name" value="Peptidase_M23"/>
    <property type="match status" value="1"/>
</dbReference>
<reference evidence="5" key="1">
    <citation type="submission" date="2017-09" db="EMBL/GenBank/DDBJ databases">
        <title>Depth-based differentiation of microbial function through sediment-hosted aquifers and enrichment of novel symbionts in the deep terrestrial subsurface.</title>
        <authorList>
            <person name="Probst A.J."/>
            <person name="Ladd B."/>
            <person name="Jarett J.K."/>
            <person name="Geller-Mcgrath D.E."/>
            <person name="Sieber C.M.K."/>
            <person name="Emerson J.B."/>
            <person name="Anantharaman K."/>
            <person name="Thomas B.C."/>
            <person name="Malmstrom R."/>
            <person name="Stieglmeier M."/>
            <person name="Klingl A."/>
            <person name="Woyke T."/>
            <person name="Ryan C.M."/>
            <person name="Banfield J.F."/>
        </authorList>
    </citation>
    <scope>NUCLEOTIDE SEQUENCE [LARGE SCALE GENOMIC DNA]</scope>
</reference>
<dbReference type="Proteomes" id="UP000229972">
    <property type="component" value="Unassembled WGS sequence"/>
</dbReference>
<dbReference type="PANTHER" id="PTHR21666:SF270">
    <property type="entry name" value="MUREIN HYDROLASE ACTIVATOR ENVC"/>
    <property type="match status" value="1"/>
</dbReference>
<keyword evidence="2" id="KW-1133">Transmembrane helix</keyword>
<gene>
    <name evidence="4" type="ORF">COT93_00890</name>
</gene>
<comment type="caution">
    <text evidence="4">The sequence shown here is derived from an EMBL/GenBank/DDBJ whole genome shotgun (WGS) entry which is preliminary data.</text>
</comment>
<dbReference type="CDD" id="cd12797">
    <property type="entry name" value="M23_peptidase"/>
    <property type="match status" value="1"/>
</dbReference>
<protein>
    <recommendedName>
        <fullName evidence="3">M23ase beta-sheet core domain-containing protein</fullName>
    </recommendedName>
</protein>
<dbReference type="InterPro" id="IPR011055">
    <property type="entry name" value="Dup_hybrid_motif"/>
</dbReference>
<evidence type="ECO:0000313" key="4">
    <source>
        <dbReference type="EMBL" id="PIR95670.1"/>
    </source>
</evidence>
<feature type="transmembrane region" description="Helical" evidence="2">
    <location>
        <begin position="12"/>
        <end position="35"/>
    </location>
</feature>
<evidence type="ECO:0000259" key="3">
    <source>
        <dbReference type="Pfam" id="PF01551"/>
    </source>
</evidence>
<organism evidence="4 5">
    <name type="scientific">Candidatus Falkowbacteria bacterium CG10_big_fil_rev_8_21_14_0_10_37_18</name>
    <dbReference type="NCBI Taxonomy" id="1974562"/>
    <lineage>
        <taxon>Bacteria</taxon>
        <taxon>Candidatus Falkowiibacteriota</taxon>
    </lineage>
</organism>
<feature type="coiled-coil region" evidence="1">
    <location>
        <begin position="45"/>
        <end position="121"/>
    </location>
</feature>
<dbReference type="Gene3D" id="2.70.70.10">
    <property type="entry name" value="Glucose Permease (Domain IIA)"/>
    <property type="match status" value="1"/>
</dbReference>
<dbReference type="EMBL" id="PFAL01000012">
    <property type="protein sequence ID" value="PIR95670.1"/>
    <property type="molecule type" value="Genomic_DNA"/>
</dbReference>
<dbReference type="PANTHER" id="PTHR21666">
    <property type="entry name" value="PEPTIDASE-RELATED"/>
    <property type="match status" value="1"/>
</dbReference>
<keyword evidence="2" id="KW-0472">Membrane</keyword>
<proteinExistence type="predicted"/>
<name>A0A2H0VBK7_9BACT</name>
<dbReference type="InterPro" id="IPR050570">
    <property type="entry name" value="Cell_wall_metabolism_enzyme"/>
</dbReference>